<name>A0ABY8SYA4_9BURK</name>
<protein>
    <submittedName>
        <fullName evidence="1">DUF2322 family protein</fullName>
    </submittedName>
</protein>
<dbReference type="RefSeq" id="WP_283488751.1">
    <property type="nucleotide sequence ID" value="NZ_CP125947.1"/>
</dbReference>
<gene>
    <name evidence="1" type="ORF">QMY55_11660</name>
</gene>
<dbReference type="Pfam" id="PF10084">
    <property type="entry name" value="DUF2322"/>
    <property type="match status" value="1"/>
</dbReference>
<accession>A0ABY8SYA4</accession>
<organism evidence="1 2">
    <name type="scientific">Comamonas resistens</name>
    <dbReference type="NCBI Taxonomy" id="3046670"/>
    <lineage>
        <taxon>Bacteria</taxon>
        <taxon>Pseudomonadati</taxon>
        <taxon>Pseudomonadota</taxon>
        <taxon>Betaproteobacteria</taxon>
        <taxon>Burkholderiales</taxon>
        <taxon>Comamonadaceae</taxon>
        <taxon>Comamonas</taxon>
    </lineage>
</organism>
<sequence length="110" mass="11641">MAFADNLQQLPSIAHIAELQLFDDQGQLAATIPNAPGKIGSLTLYHALYAKHGRIDAKAAEEGLVLFAEHTADAKTHPGSHPNIDRLLEVIASGQGYTVTIVAKPETSAS</sequence>
<reference evidence="1 2" key="1">
    <citation type="submission" date="2023-05" db="EMBL/GenBank/DDBJ databases">
        <authorList>
            <person name="Yin Y."/>
            <person name="Lu Z."/>
        </authorList>
    </citation>
    <scope>NUCLEOTIDE SEQUENCE [LARGE SCALE GENOMIC DNA]</scope>
    <source>
        <strain evidence="1 2">ZM22</strain>
    </source>
</reference>
<evidence type="ECO:0000313" key="1">
    <source>
        <dbReference type="EMBL" id="WHS67725.1"/>
    </source>
</evidence>
<dbReference type="InterPro" id="IPR016755">
    <property type="entry name" value="UCP019302"/>
</dbReference>
<dbReference type="EMBL" id="CP125947">
    <property type="protein sequence ID" value="WHS67725.1"/>
    <property type="molecule type" value="Genomic_DNA"/>
</dbReference>
<proteinExistence type="predicted"/>
<dbReference type="PIRSF" id="PIRSF019302">
    <property type="entry name" value="UCP019302"/>
    <property type="match status" value="1"/>
</dbReference>
<evidence type="ECO:0000313" key="2">
    <source>
        <dbReference type="Proteomes" id="UP001240697"/>
    </source>
</evidence>
<keyword evidence="2" id="KW-1185">Reference proteome</keyword>
<dbReference type="Proteomes" id="UP001240697">
    <property type="component" value="Chromosome"/>
</dbReference>